<protein>
    <submittedName>
        <fullName evidence="1">Uncharacterized protein</fullName>
    </submittedName>
</protein>
<reference evidence="1" key="2">
    <citation type="journal article" date="2015" name="Data Brief">
        <title>Shoot transcriptome of the giant reed, Arundo donax.</title>
        <authorList>
            <person name="Barrero R.A."/>
            <person name="Guerrero F.D."/>
            <person name="Moolhuijzen P."/>
            <person name="Goolsby J.A."/>
            <person name="Tidwell J."/>
            <person name="Bellgard S.E."/>
            <person name="Bellgard M.I."/>
        </authorList>
    </citation>
    <scope>NUCLEOTIDE SEQUENCE</scope>
    <source>
        <tissue evidence="1">Shoot tissue taken approximately 20 cm above the soil surface</tissue>
    </source>
</reference>
<dbReference type="EMBL" id="GBRH01228277">
    <property type="protein sequence ID" value="JAD69618.1"/>
    <property type="molecule type" value="Transcribed_RNA"/>
</dbReference>
<proteinExistence type="predicted"/>
<sequence>MLAVLSLLGVSGSHDWIIFQSVLLALLFAV</sequence>
<reference evidence="1" key="1">
    <citation type="submission" date="2014-09" db="EMBL/GenBank/DDBJ databases">
        <authorList>
            <person name="Magalhaes I.L.F."/>
            <person name="Oliveira U."/>
            <person name="Santos F.R."/>
            <person name="Vidigal T.H.D.A."/>
            <person name="Brescovit A.D."/>
            <person name="Santos A.J."/>
        </authorList>
    </citation>
    <scope>NUCLEOTIDE SEQUENCE</scope>
    <source>
        <tissue evidence="1">Shoot tissue taken approximately 20 cm above the soil surface</tissue>
    </source>
</reference>
<dbReference type="AlphaFoldDB" id="A0A0A9C5C0"/>
<organism evidence="1">
    <name type="scientific">Arundo donax</name>
    <name type="common">Giant reed</name>
    <name type="synonym">Donax arundinaceus</name>
    <dbReference type="NCBI Taxonomy" id="35708"/>
    <lineage>
        <taxon>Eukaryota</taxon>
        <taxon>Viridiplantae</taxon>
        <taxon>Streptophyta</taxon>
        <taxon>Embryophyta</taxon>
        <taxon>Tracheophyta</taxon>
        <taxon>Spermatophyta</taxon>
        <taxon>Magnoliopsida</taxon>
        <taxon>Liliopsida</taxon>
        <taxon>Poales</taxon>
        <taxon>Poaceae</taxon>
        <taxon>PACMAD clade</taxon>
        <taxon>Arundinoideae</taxon>
        <taxon>Arundineae</taxon>
        <taxon>Arundo</taxon>
    </lineage>
</organism>
<name>A0A0A9C5C0_ARUDO</name>
<evidence type="ECO:0000313" key="1">
    <source>
        <dbReference type="EMBL" id="JAD69618.1"/>
    </source>
</evidence>
<accession>A0A0A9C5C0</accession>